<dbReference type="InterPro" id="IPR036890">
    <property type="entry name" value="HATPase_C_sf"/>
</dbReference>
<dbReference type="AlphaFoldDB" id="A0A372LQ90"/>
<evidence type="ECO:0000256" key="9">
    <source>
        <dbReference type="ARBA" id="ARBA00023012"/>
    </source>
</evidence>
<keyword evidence="9" id="KW-0902">Two-component regulatory system</keyword>
<dbReference type="InterPro" id="IPR003594">
    <property type="entry name" value="HATPase_dom"/>
</dbReference>
<comment type="subcellular location">
    <subcellularLocation>
        <location evidence="2">Cell membrane</location>
        <topology evidence="2">Multi-pass membrane protein</topology>
    </subcellularLocation>
</comment>
<name>A0A372LQ90_9BACI</name>
<keyword evidence="12" id="KW-1185">Reference proteome</keyword>
<evidence type="ECO:0000256" key="8">
    <source>
        <dbReference type="ARBA" id="ARBA00022840"/>
    </source>
</evidence>
<dbReference type="SMART" id="SM00388">
    <property type="entry name" value="HisKA"/>
    <property type="match status" value="1"/>
</dbReference>
<evidence type="ECO:0000256" key="6">
    <source>
        <dbReference type="ARBA" id="ARBA00022741"/>
    </source>
</evidence>
<evidence type="ECO:0000256" key="5">
    <source>
        <dbReference type="ARBA" id="ARBA00022679"/>
    </source>
</evidence>
<evidence type="ECO:0000256" key="3">
    <source>
        <dbReference type="ARBA" id="ARBA00012438"/>
    </source>
</evidence>
<organism evidence="11 12">
    <name type="scientific">Peribacillus saganii</name>
    <dbReference type="NCBI Taxonomy" id="2303992"/>
    <lineage>
        <taxon>Bacteria</taxon>
        <taxon>Bacillati</taxon>
        <taxon>Bacillota</taxon>
        <taxon>Bacilli</taxon>
        <taxon>Bacillales</taxon>
        <taxon>Bacillaceae</taxon>
        <taxon>Peribacillus</taxon>
    </lineage>
</organism>
<evidence type="ECO:0000256" key="2">
    <source>
        <dbReference type="ARBA" id="ARBA00004651"/>
    </source>
</evidence>
<dbReference type="Gene3D" id="1.10.287.130">
    <property type="match status" value="1"/>
</dbReference>
<dbReference type="EMBL" id="QVTE01000016">
    <property type="protein sequence ID" value="RFU70383.1"/>
    <property type="molecule type" value="Genomic_DNA"/>
</dbReference>
<dbReference type="SUPFAM" id="SSF55874">
    <property type="entry name" value="ATPase domain of HSP90 chaperone/DNA topoisomerase II/histidine kinase"/>
    <property type="match status" value="1"/>
</dbReference>
<dbReference type="SUPFAM" id="SSF47384">
    <property type="entry name" value="Homodimeric domain of signal transducing histidine kinase"/>
    <property type="match status" value="1"/>
</dbReference>
<sequence length="355" mass="40858">MRLMIDYRDFVPRQNGFVFKFIKKDNQFIHTYIEGDLLQKLGLTPSMVIGRTVFDFFPQDHARQKERFYVKAWNGETVNYEGSVGDTYYRCSLFPITINSQVVEVNGSAIDITVEKNNEKRIREMEKLSVVGELAAGIAHEIRNPLTSLIGFTKIIKEKITDSSINEYLVIMEDELDRINQIVNEFMFIAKPNETMEIKEANINALVRNVIKFMEPQTNLKSILVNLYFSDKITAFCDPNQIKQVLINIIQNAIEATSESLSIDISLKKLDENQFKIEIRDRGCGISEERLKRLFEPFYTTKEKGTGLGLMVCKRIIEIHNGTIEVKSNPGFGTIFEIVLPIKQKTSKHMIKHQS</sequence>
<dbReference type="PRINTS" id="PR00344">
    <property type="entry name" value="BCTRLSENSOR"/>
</dbReference>
<dbReference type="Proteomes" id="UP000264541">
    <property type="component" value="Unassembled WGS sequence"/>
</dbReference>
<dbReference type="PROSITE" id="PS50109">
    <property type="entry name" value="HIS_KIN"/>
    <property type="match status" value="1"/>
</dbReference>
<evidence type="ECO:0000259" key="10">
    <source>
        <dbReference type="PROSITE" id="PS50109"/>
    </source>
</evidence>
<dbReference type="GO" id="GO:0005886">
    <property type="term" value="C:plasma membrane"/>
    <property type="evidence" value="ECO:0007669"/>
    <property type="project" value="UniProtKB-SubCell"/>
</dbReference>
<dbReference type="Pfam" id="PF00512">
    <property type="entry name" value="HisKA"/>
    <property type="match status" value="1"/>
</dbReference>
<evidence type="ECO:0000256" key="4">
    <source>
        <dbReference type="ARBA" id="ARBA00022553"/>
    </source>
</evidence>
<keyword evidence="6" id="KW-0547">Nucleotide-binding</keyword>
<dbReference type="CDD" id="cd00082">
    <property type="entry name" value="HisKA"/>
    <property type="match status" value="1"/>
</dbReference>
<accession>A0A372LQ90</accession>
<reference evidence="11 12" key="1">
    <citation type="submission" date="2018-08" db="EMBL/GenBank/DDBJ databases">
        <title>Bacillus chawlae sp. nov., Bacillus glennii sp. nov., and Bacillus saganii sp. nov. Isolated from the Vehicle Assembly Building at Kennedy Space Center where the Viking Spacecraft were Assembled.</title>
        <authorList>
            <person name="Seuylemezian A."/>
            <person name="Vaishampayan P."/>
        </authorList>
    </citation>
    <scope>NUCLEOTIDE SEQUENCE [LARGE SCALE GENOMIC DNA]</scope>
    <source>
        <strain evidence="11 12">V47-23a</strain>
    </source>
</reference>
<evidence type="ECO:0000313" key="11">
    <source>
        <dbReference type="EMBL" id="RFU70383.1"/>
    </source>
</evidence>
<dbReference type="PANTHER" id="PTHR43065">
    <property type="entry name" value="SENSOR HISTIDINE KINASE"/>
    <property type="match status" value="1"/>
</dbReference>
<gene>
    <name evidence="11" type="ORF">D0469_07215</name>
</gene>
<dbReference type="InterPro" id="IPR005467">
    <property type="entry name" value="His_kinase_dom"/>
</dbReference>
<keyword evidence="5" id="KW-0808">Transferase</keyword>
<dbReference type="GO" id="GO:0005524">
    <property type="term" value="F:ATP binding"/>
    <property type="evidence" value="ECO:0007669"/>
    <property type="project" value="UniProtKB-KW"/>
</dbReference>
<keyword evidence="8" id="KW-0067">ATP-binding</keyword>
<dbReference type="InterPro" id="IPR004358">
    <property type="entry name" value="Sig_transdc_His_kin-like_C"/>
</dbReference>
<dbReference type="Gene3D" id="3.30.565.10">
    <property type="entry name" value="Histidine kinase-like ATPase, C-terminal domain"/>
    <property type="match status" value="1"/>
</dbReference>
<dbReference type="InterPro" id="IPR036097">
    <property type="entry name" value="HisK_dim/P_sf"/>
</dbReference>
<dbReference type="InterPro" id="IPR003661">
    <property type="entry name" value="HisK_dim/P_dom"/>
</dbReference>
<dbReference type="PANTHER" id="PTHR43065:SF10">
    <property type="entry name" value="PEROXIDE STRESS-ACTIVATED HISTIDINE KINASE MAK3"/>
    <property type="match status" value="1"/>
</dbReference>
<comment type="caution">
    <text evidence="11">The sequence shown here is derived from an EMBL/GenBank/DDBJ whole genome shotgun (WGS) entry which is preliminary data.</text>
</comment>
<dbReference type="SMART" id="SM00387">
    <property type="entry name" value="HATPase_c"/>
    <property type="match status" value="1"/>
</dbReference>
<keyword evidence="4" id="KW-0597">Phosphoprotein</keyword>
<keyword evidence="7" id="KW-0418">Kinase</keyword>
<dbReference type="FunFam" id="3.30.565.10:FF:000006">
    <property type="entry name" value="Sensor histidine kinase WalK"/>
    <property type="match status" value="1"/>
</dbReference>
<dbReference type="InterPro" id="IPR035965">
    <property type="entry name" value="PAS-like_dom_sf"/>
</dbReference>
<evidence type="ECO:0000256" key="1">
    <source>
        <dbReference type="ARBA" id="ARBA00000085"/>
    </source>
</evidence>
<dbReference type="Pfam" id="PF02518">
    <property type="entry name" value="HATPase_c"/>
    <property type="match status" value="1"/>
</dbReference>
<comment type="catalytic activity">
    <reaction evidence="1">
        <text>ATP + protein L-histidine = ADP + protein N-phospho-L-histidine.</text>
        <dbReference type="EC" id="2.7.13.3"/>
    </reaction>
</comment>
<dbReference type="GO" id="GO:0000155">
    <property type="term" value="F:phosphorelay sensor kinase activity"/>
    <property type="evidence" value="ECO:0007669"/>
    <property type="project" value="InterPro"/>
</dbReference>
<proteinExistence type="predicted"/>
<dbReference type="SUPFAM" id="SSF55785">
    <property type="entry name" value="PYP-like sensor domain (PAS domain)"/>
    <property type="match status" value="1"/>
</dbReference>
<feature type="domain" description="Histidine kinase" evidence="10">
    <location>
        <begin position="137"/>
        <end position="344"/>
    </location>
</feature>
<evidence type="ECO:0000313" key="12">
    <source>
        <dbReference type="Proteomes" id="UP000264541"/>
    </source>
</evidence>
<evidence type="ECO:0000256" key="7">
    <source>
        <dbReference type="ARBA" id="ARBA00022777"/>
    </source>
</evidence>
<protein>
    <recommendedName>
        <fullName evidence="3">histidine kinase</fullName>
        <ecNumber evidence="3">2.7.13.3</ecNumber>
    </recommendedName>
</protein>
<dbReference type="EC" id="2.7.13.3" evidence="3"/>
<dbReference type="Gene3D" id="3.30.450.20">
    <property type="entry name" value="PAS domain"/>
    <property type="match status" value="1"/>
</dbReference>